<evidence type="ECO:0000256" key="1">
    <source>
        <dbReference type="SAM" id="MobiDB-lite"/>
    </source>
</evidence>
<evidence type="ECO:0000256" key="2">
    <source>
        <dbReference type="SAM" id="Phobius"/>
    </source>
</evidence>
<feature type="transmembrane region" description="Helical" evidence="2">
    <location>
        <begin position="280"/>
        <end position="298"/>
    </location>
</feature>
<dbReference type="KEGG" id="hanx:ABSL23_15455"/>
<feature type="transmembrane region" description="Helical" evidence="2">
    <location>
        <begin position="213"/>
        <end position="231"/>
    </location>
</feature>
<feature type="compositionally biased region" description="Basic and acidic residues" evidence="1">
    <location>
        <begin position="344"/>
        <end position="360"/>
    </location>
</feature>
<feature type="transmembrane region" description="Helical" evidence="2">
    <location>
        <begin position="145"/>
        <end position="163"/>
    </location>
</feature>
<protein>
    <submittedName>
        <fullName evidence="3">Uncharacterized protein</fullName>
    </submittedName>
</protein>
<keyword evidence="2" id="KW-0472">Membrane</keyword>
<sequence>MNRRIIFAGLLALTLVATPVAAQENTTTTPTEDEDNNSGILNGIQNLIDTIQDFTQGKTLGETITDIIFWPFRKLAEVLLSVLITVLTTTPTVHPNPAVSSVHQDTLIISYVIAGLGFAATGILYIIGPILNISYNQARKTLPRLVIALIFATLSPPILQYAVDLSNAFTHAFTPEIQNIQQVAGLSTGLVIAWVVESVLLLAVVALFLIRNVYILFGAAVSPLLAVMWSLPKVRRYADTFIAGWFAALLIGPADVLVLKFSLSLLRGAGNSGLQSVSNWMFGVASFTLLLLVPYQIWTASQTAVGQAHTVSNSFDSSGDASDDDPDLTADQRQRLRENRRKRADSETTGRVEDFRRRLR</sequence>
<feature type="region of interest" description="Disordered" evidence="1">
    <location>
        <begin position="315"/>
        <end position="360"/>
    </location>
</feature>
<gene>
    <name evidence="3" type="ORF">ABSL23_15455</name>
</gene>
<feature type="transmembrane region" description="Helical" evidence="2">
    <location>
        <begin position="183"/>
        <end position="208"/>
    </location>
</feature>
<evidence type="ECO:0000313" key="3">
    <source>
        <dbReference type="EMBL" id="XCF16621.1"/>
    </source>
</evidence>
<keyword evidence="2" id="KW-0812">Transmembrane</keyword>
<organism evidence="3">
    <name type="scientific">Halobacterium sp. NMX12-1</name>
    <dbReference type="NCBI Taxonomy" id="3166650"/>
    <lineage>
        <taxon>Archaea</taxon>
        <taxon>Methanobacteriati</taxon>
        <taxon>Methanobacteriota</taxon>
        <taxon>Stenosarchaea group</taxon>
        <taxon>Halobacteria</taxon>
        <taxon>Halobacteriales</taxon>
        <taxon>Halobacteriaceae</taxon>
        <taxon>Halobacterium</taxon>
    </lineage>
</organism>
<dbReference type="AlphaFoldDB" id="A0AAU8CCF7"/>
<keyword evidence="2" id="KW-1133">Transmembrane helix</keyword>
<dbReference type="InterPro" id="IPR045782">
    <property type="entry name" value="TrbL_3"/>
</dbReference>
<feature type="transmembrane region" description="Helical" evidence="2">
    <location>
        <begin position="237"/>
        <end position="259"/>
    </location>
</feature>
<name>A0AAU8CCF7_9EURY</name>
<dbReference type="Pfam" id="PF19590">
    <property type="entry name" value="TrbL_3"/>
    <property type="match status" value="1"/>
</dbReference>
<dbReference type="EMBL" id="CP159204">
    <property type="protein sequence ID" value="XCF16621.1"/>
    <property type="molecule type" value="Genomic_DNA"/>
</dbReference>
<dbReference type="GeneID" id="91110574"/>
<accession>A0AAU8CCF7</accession>
<proteinExistence type="predicted"/>
<reference evidence="3" key="1">
    <citation type="submission" date="2024-06" db="EMBL/GenBank/DDBJ databases">
        <title>Genome Sequence of an extremely halophilic archaeon isolated from Permian era halite, Salado Formation, Carlsbad, New Mexico: Halobacterium sp. strain NMX12-1.</title>
        <authorList>
            <person name="Sotoa L."/>
            <person name="DasSarma P."/>
            <person name="Anton B.P."/>
            <person name="Vincze T."/>
            <person name="Verma I."/>
            <person name="Eralp B."/>
            <person name="Powers D.W."/>
            <person name="Dozier B.L."/>
            <person name="Roberts R.J."/>
            <person name="DasSarma S."/>
        </authorList>
    </citation>
    <scope>NUCLEOTIDE SEQUENCE</scope>
    <source>
        <strain evidence="3">NMX12-1</strain>
    </source>
</reference>
<feature type="transmembrane region" description="Helical" evidence="2">
    <location>
        <begin position="108"/>
        <end position="133"/>
    </location>
</feature>
<dbReference type="RefSeq" id="WP_353634424.1">
    <property type="nucleotide sequence ID" value="NZ_CP159204.1"/>
</dbReference>